<dbReference type="HAMAP" id="MF_00265">
    <property type="entry name" value="VapC_Nob1"/>
    <property type="match status" value="1"/>
</dbReference>
<gene>
    <name evidence="7" type="ORF">UFOPK3992_00767</name>
</gene>
<evidence type="ECO:0000256" key="2">
    <source>
        <dbReference type="ARBA" id="ARBA00022722"/>
    </source>
</evidence>
<dbReference type="InterPro" id="IPR002716">
    <property type="entry name" value="PIN_dom"/>
</dbReference>
<dbReference type="GO" id="GO:0046872">
    <property type="term" value="F:metal ion binding"/>
    <property type="evidence" value="ECO:0007669"/>
    <property type="project" value="UniProtKB-KW"/>
</dbReference>
<sequence>MTLVVDASVLVEAVGGAADSQAANDCRHALRASAPLVTTSFADIECLSAWRRQMFLGALETRQFTLLALALQRAPLTRVDCWALSDRIVELSPNLTPYDASYVALAEAVSAPLLTLDRRLASAPGLRCQVIVPGDT</sequence>
<evidence type="ECO:0000259" key="6">
    <source>
        <dbReference type="Pfam" id="PF01850"/>
    </source>
</evidence>
<reference evidence="7" key="1">
    <citation type="submission" date="2020-05" db="EMBL/GenBank/DDBJ databases">
        <authorList>
            <person name="Chiriac C."/>
            <person name="Salcher M."/>
            <person name="Ghai R."/>
            <person name="Kavagutti S V."/>
        </authorList>
    </citation>
    <scope>NUCLEOTIDE SEQUENCE</scope>
</reference>
<keyword evidence="2" id="KW-0540">Nuclease</keyword>
<dbReference type="GO" id="GO:0016787">
    <property type="term" value="F:hydrolase activity"/>
    <property type="evidence" value="ECO:0007669"/>
    <property type="project" value="UniProtKB-KW"/>
</dbReference>
<accession>A0A6J7PEV5</accession>
<dbReference type="EMBL" id="CAFBOZ010000092">
    <property type="protein sequence ID" value="CAB5003025.1"/>
    <property type="molecule type" value="Genomic_DNA"/>
</dbReference>
<keyword evidence="1" id="KW-1277">Toxin-antitoxin system</keyword>
<evidence type="ECO:0000256" key="1">
    <source>
        <dbReference type="ARBA" id="ARBA00022649"/>
    </source>
</evidence>
<keyword evidence="3" id="KW-0479">Metal-binding</keyword>
<dbReference type="GO" id="GO:0004540">
    <property type="term" value="F:RNA nuclease activity"/>
    <property type="evidence" value="ECO:0007669"/>
    <property type="project" value="InterPro"/>
</dbReference>
<evidence type="ECO:0000313" key="7">
    <source>
        <dbReference type="EMBL" id="CAB5003025.1"/>
    </source>
</evidence>
<keyword evidence="5" id="KW-0460">Magnesium</keyword>
<dbReference type="Gene3D" id="3.40.50.1010">
    <property type="entry name" value="5'-nuclease"/>
    <property type="match status" value="1"/>
</dbReference>
<dbReference type="Pfam" id="PF01850">
    <property type="entry name" value="PIN"/>
    <property type="match status" value="1"/>
</dbReference>
<dbReference type="InterPro" id="IPR022907">
    <property type="entry name" value="VapC_family"/>
</dbReference>
<dbReference type="PANTHER" id="PTHR35901">
    <property type="entry name" value="RIBONUCLEASE VAPC3"/>
    <property type="match status" value="1"/>
</dbReference>
<dbReference type="InterPro" id="IPR051619">
    <property type="entry name" value="TypeII_TA_RNase_PINc/VapC"/>
</dbReference>
<dbReference type="AlphaFoldDB" id="A0A6J7PEV5"/>
<dbReference type="InterPro" id="IPR044153">
    <property type="entry name" value="PIN_Pae0151-like"/>
</dbReference>
<dbReference type="InterPro" id="IPR029060">
    <property type="entry name" value="PIN-like_dom_sf"/>
</dbReference>
<name>A0A6J7PEV5_9ZZZZ</name>
<evidence type="ECO:0000256" key="5">
    <source>
        <dbReference type="ARBA" id="ARBA00022842"/>
    </source>
</evidence>
<dbReference type="PANTHER" id="PTHR35901:SF1">
    <property type="entry name" value="EXONUCLEASE VAPC9"/>
    <property type="match status" value="1"/>
</dbReference>
<dbReference type="CDD" id="cd09873">
    <property type="entry name" value="PIN_Pae0151-like"/>
    <property type="match status" value="1"/>
</dbReference>
<protein>
    <submittedName>
        <fullName evidence="7">Unannotated protein</fullName>
    </submittedName>
</protein>
<evidence type="ECO:0000256" key="3">
    <source>
        <dbReference type="ARBA" id="ARBA00022723"/>
    </source>
</evidence>
<keyword evidence="4" id="KW-0378">Hydrolase</keyword>
<dbReference type="SUPFAM" id="SSF88723">
    <property type="entry name" value="PIN domain-like"/>
    <property type="match status" value="1"/>
</dbReference>
<feature type="domain" description="PIN" evidence="6">
    <location>
        <begin position="4"/>
        <end position="124"/>
    </location>
</feature>
<evidence type="ECO:0000256" key="4">
    <source>
        <dbReference type="ARBA" id="ARBA00022801"/>
    </source>
</evidence>
<proteinExistence type="inferred from homology"/>
<organism evidence="7">
    <name type="scientific">freshwater metagenome</name>
    <dbReference type="NCBI Taxonomy" id="449393"/>
    <lineage>
        <taxon>unclassified sequences</taxon>
        <taxon>metagenomes</taxon>
        <taxon>ecological metagenomes</taxon>
    </lineage>
</organism>